<dbReference type="Gene3D" id="3.40.50.2000">
    <property type="entry name" value="Glycogen Phosphorylase B"/>
    <property type="match status" value="1"/>
</dbReference>
<evidence type="ECO:0000259" key="3">
    <source>
        <dbReference type="Pfam" id="PF04101"/>
    </source>
</evidence>
<dbReference type="OrthoDB" id="9809594at2"/>
<dbReference type="PANTHER" id="PTHR21015:SF22">
    <property type="entry name" value="GLYCOSYLTRANSFERASE"/>
    <property type="match status" value="1"/>
</dbReference>
<evidence type="ECO:0000313" key="4">
    <source>
        <dbReference type="EMBL" id="RAV33764.1"/>
    </source>
</evidence>
<sequence>MIAPPPSSPIGSAAECGPVGLYAHHAGSGHLHRCAAIARELNKRGVRTEILSSRDPGTGVHLPLDLRKPRTATTDASPNAAGAAGSDAADLLAAAPEAYVDPTAHGSLHWAPLGVPGYTHRMAVIAQWIQEHRPAAMYVDVSVEVAALCRLLGVPVVTLAMPGSRQDAPHQLGYQQAHAILAGWPNWVPTPAHLHRWADKLAPVGGLTRFEGRPRPPRTATATATAPDDHRAPLITVLQGSGGDSWTEAYWEDVFRSHSAYRWQLLGGSRRVADPFPSLCSSDLVIAAAGQNSVADIAAAQVPAILLPQHRPYDEQQATARLLQRAGLAHIVWDLPGATQWEPHLQAAWRLGDGAQTGRTRGCEWEHWQVSGATARAAEVIAQVASGGRLSGAMTALAHTREPLTRPQPPVCIVTLATVSRADHLRRQHRSVQMFAQGAGSGVDQREVRHLCVALDSAAELRAALSDAPDLEIVDLPTDPSDTGHGPSSIRLAAARNYAAEQAIDRVGRDGIVVFLDADCLASAELIERYASAVAVPKGAEHAGAAVVATGPVTYLTEEQTRGIASFLDALPPNDAVGEAERGTLAELQAAAHRPHAARPRPGSGEGWESTPGDYDVFWSLSFALTGRTWVHIRERFGGFDEGFRGYGGEDTDFGFNLRREGIRLLWVGGADAYHQHHPVSSPPWEHLSEIVENANRFYAKWGRWPMEGWLSAFERAGAVAFVPPDATGRRGLTLKQRARD</sequence>
<evidence type="ECO:0000256" key="1">
    <source>
        <dbReference type="ARBA" id="ARBA00022679"/>
    </source>
</evidence>
<dbReference type="Gene3D" id="3.90.550.10">
    <property type="entry name" value="Spore Coat Polysaccharide Biosynthesis Protein SpsA, Chain A"/>
    <property type="match status" value="1"/>
</dbReference>
<comment type="caution">
    <text evidence="4">The sequence shown here is derived from an EMBL/GenBank/DDBJ whole genome shotgun (WGS) entry which is preliminary data.</text>
</comment>
<feature type="compositionally biased region" description="Low complexity" evidence="2">
    <location>
        <begin position="72"/>
        <end position="82"/>
    </location>
</feature>
<dbReference type="PANTHER" id="PTHR21015">
    <property type="entry name" value="UDP-N-ACETYLGLUCOSAMINE--N-ACETYLMURAMYL-(PENTAPEPTIDE) PYROPHOSPHORYL-UNDECAPRENOL N-ACETYLGLUCOSAMINE TRANSFERASE 1"/>
    <property type="match status" value="1"/>
</dbReference>
<feature type="domain" description="Glycosyl transferase family 28 C-terminal" evidence="3">
    <location>
        <begin position="281"/>
        <end position="330"/>
    </location>
</feature>
<protein>
    <recommendedName>
        <fullName evidence="3">Glycosyl transferase family 28 C-terminal domain-containing protein</fullName>
    </recommendedName>
</protein>
<dbReference type="GO" id="GO:0016758">
    <property type="term" value="F:hexosyltransferase activity"/>
    <property type="evidence" value="ECO:0007669"/>
    <property type="project" value="InterPro"/>
</dbReference>
<evidence type="ECO:0000313" key="5">
    <source>
        <dbReference type="Proteomes" id="UP000251047"/>
    </source>
</evidence>
<dbReference type="Pfam" id="PF04101">
    <property type="entry name" value="Glyco_tran_28_C"/>
    <property type="match status" value="1"/>
</dbReference>
<evidence type="ECO:0000256" key="2">
    <source>
        <dbReference type="SAM" id="MobiDB-lite"/>
    </source>
</evidence>
<dbReference type="SUPFAM" id="SSF53756">
    <property type="entry name" value="UDP-Glycosyltransferase/glycogen phosphorylase"/>
    <property type="match status" value="1"/>
</dbReference>
<gene>
    <name evidence="4" type="ORF">CWC39_06710</name>
</gene>
<dbReference type="AlphaFoldDB" id="A0A364VAW7"/>
<dbReference type="InterPro" id="IPR029044">
    <property type="entry name" value="Nucleotide-diphossugar_trans"/>
</dbReference>
<organism evidence="4 5">
    <name type="scientific">Corynebacterium heidelbergense</name>
    <dbReference type="NCBI Taxonomy" id="2055947"/>
    <lineage>
        <taxon>Bacteria</taxon>
        <taxon>Bacillati</taxon>
        <taxon>Actinomycetota</taxon>
        <taxon>Actinomycetes</taxon>
        <taxon>Mycobacteriales</taxon>
        <taxon>Corynebacteriaceae</taxon>
        <taxon>Corynebacterium</taxon>
    </lineage>
</organism>
<dbReference type="SUPFAM" id="SSF53448">
    <property type="entry name" value="Nucleotide-diphospho-sugar transferases"/>
    <property type="match status" value="1"/>
</dbReference>
<dbReference type="RefSeq" id="WP_112769734.1">
    <property type="nucleotide sequence ID" value="NZ_CP063191.1"/>
</dbReference>
<name>A0A364VAW7_9CORY</name>
<proteinExistence type="predicted"/>
<feature type="region of interest" description="Disordered" evidence="2">
    <location>
        <begin position="52"/>
        <end position="82"/>
    </location>
</feature>
<dbReference type="Proteomes" id="UP000251047">
    <property type="component" value="Unassembled WGS sequence"/>
</dbReference>
<keyword evidence="1" id="KW-0808">Transferase</keyword>
<dbReference type="CDD" id="cd00761">
    <property type="entry name" value="Glyco_tranf_GTA_type"/>
    <property type="match status" value="1"/>
</dbReference>
<dbReference type="EMBL" id="PHQP01000047">
    <property type="protein sequence ID" value="RAV33764.1"/>
    <property type="molecule type" value="Genomic_DNA"/>
</dbReference>
<reference evidence="4 5" key="1">
    <citation type="journal article" date="2018" name="Syst. Appl. Microbiol.">
        <title>Corynebacterium heidelbergense sp. nov., isolated from the preen glands of Egyptian geese (Alopochen aegyptiacus).</title>
        <authorList>
            <person name="Braun M.S."/>
            <person name="Wang E."/>
            <person name="Zimmermann S."/>
            <person name="Wink M."/>
        </authorList>
    </citation>
    <scope>NUCLEOTIDE SEQUENCE [LARGE SCALE GENOMIC DNA]</scope>
    <source>
        <strain evidence="4 5">DSM 104638</strain>
    </source>
</reference>
<accession>A0A364VAW7</accession>
<dbReference type="InterPro" id="IPR007235">
    <property type="entry name" value="Glyco_trans_28_C"/>
</dbReference>